<name>A0A1I4W4V0_9FLAO</name>
<dbReference type="Proteomes" id="UP000199036">
    <property type="component" value="Unassembled WGS sequence"/>
</dbReference>
<keyword evidence="2" id="KW-1185">Reference proteome</keyword>
<accession>A0A1I4W4V0</accession>
<dbReference type="STRING" id="913024.SAMN05421741_10172"/>
<organism evidence="1 2">
    <name type="scientific">Paenimyroides ummariense</name>
    <dbReference type="NCBI Taxonomy" id="913024"/>
    <lineage>
        <taxon>Bacteria</taxon>
        <taxon>Pseudomonadati</taxon>
        <taxon>Bacteroidota</taxon>
        <taxon>Flavobacteriia</taxon>
        <taxon>Flavobacteriales</taxon>
        <taxon>Flavobacteriaceae</taxon>
        <taxon>Paenimyroides</taxon>
    </lineage>
</organism>
<sequence>MILPKELKEAITHLSSTEKDKLIFRLLKKDLALANRLLFELVSTETVEEKRKKIQKSLVFQIDRSVEQFYSPGYLSMDVRYMSGMITEHVQITKDKFGDPYLNLLNLNGIIPKLNKQLQTYKPIKANKFYVPALARIFKILMNVSKFHEDEQYEFRDELNKLGESIIENQDFMKAAINNGLDINWLLNAEIPENIVEIHKNIRALGLLR</sequence>
<evidence type="ECO:0000313" key="1">
    <source>
        <dbReference type="EMBL" id="SFN08628.1"/>
    </source>
</evidence>
<dbReference type="AlphaFoldDB" id="A0A1I4W4V0"/>
<evidence type="ECO:0000313" key="2">
    <source>
        <dbReference type="Proteomes" id="UP000199036"/>
    </source>
</evidence>
<dbReference type="OrthoDB" id="1432119at2"/>
<protein>
    <submittedName>
        <fullName evidence="1">Uncharacterized protein</fullName>
    </submittedName>
</protein>
<dbReference type="EMBL" id="FOVI01000001">
    <property type="protein sequence ID" value="SFN08628.1"/>
    <property type="molecule type" value="Genomic_DNA"/>
</dbReference>
<dbReference type="RefSeq" id="WP_091517367.1">
    <property type="nucleotide sequence ID" value="NZ_FOVI01000001.1"/>
</dbReference>
<proteinExistence type="predicted"/>
<reference evidence="2" key="1">
    <citation type="submission" date="2016-10" db="EMBL/GenBank/DDBJ databases">
        <authorList>
            <person name="Varghese N."/>
            <person name="Submissions S."/>
        </authorList>
    </citation>
    <scope>NUCLEOTIDE SEQUENCE [LARGE SCALE GENOMIC DNA]</scope>
    <source>
        <strain evidence="2">DS-12</strain>
    </source>
</reference>
<gene>
    <name evidence="1" type="ORF">SAMN05421741_10172</name>
</gene>